<organism evidence="1 4">
    <name type="scientific">Plasmodium yoelii</name>
    <dbReference type="NCBI Taxonomy" id="5861"/>
    <lineage>
        <taxon>Eukaryota</taxon>
        <taxon>Sar</taxon>
        <taxon>Alveolata</taxon>
        <taxon>Apicomplexa</taxon>
        <taxon>Aconoidasida</taxon>
        <taxon>Haemosporida</taxon>
        <taxon>Plasmodiidae</taxon>
        <taxon>Plasmodium</taxon>
        <taxon>Plasmodium (Vinckeia)</taxon>
    </lineage>
</organism>
<dbReference type="VEuPathDB" id="PlasmoDB:PY01734"/>
<accession>A0A078KHB5</accession>
<dbReference type="RefSeq" id="XP_022813674.1">
    <property type="nucleotide sequence ID" value="XM_022957219.1"/>
</dbReference>
<gene>
    <name evidence="2" type="ORF">PY17X_1346100</name>
    <name evidence="1" type="ORF">PYYM_1343100</name>
</gene>
<evidence type="ECO:0000313" key="3">
    <source>
        <dbReference type="Proteomes" id="UP000072874"/>
    </source>
</evidence>
<dbReference type="KEGG" id="pyo:PY17X_1346100"/>
<dbReference type="VEuPathDB" id="PlasmoDB:PYYM_1343100"/>
<evidence type="ECO:0000313" key="4">
    <source>
        <dbReference type="Proteomes" id="UP000072904"/>
    </source>
</evidence>
<sequence length="264" mass="31594">MNEKARDAVFEKKNEEMTTVLNKNILFKEYNNANDLKDTFINIKSDYSIESEKEKNNISLFNVLKKKLKGEKGCTRFLIIFKISNDENENKTKINDIIKNIIKEKYETITGVCLFVNIYFIILLESPDTKNVFNLLHDMTNIKYISELKILYFSELNKQKINEDFYFFEYKIEDQKGILTECNFVDEIWDLYINILNLCCFIKDNDKKDIFEKNENLKKNFSTLSNFYTNIANEYIWKIDEFFSFFTNDFNLPIDSFTDDFLDF</sequence>
<reference evidence="3 4" key="1">
    <citation type="journal article" date="2014" name="BMC Biol.">
        <title>A comprehensive evaluation of rodent malaria parasite genomes and gene expression.</title>
        <authorList>
            <person name="Otto T.D."/>
            <person name="Bohme U."/>
            <person name="Jackson A.P."/>
            <person name="Hunt M."/>
            <person name="Franke-Fayard B."/>
            <person name="Hoeijmakers W.A."/>
            <person name="Religa A.A."/>
            <person name="Robertson L."/>
            <person name="Sanders M."/>
            <person name="Ogun S.A."/>
            <person name="Cunningham D."/>
            <person name="Erhart A."/>
            <person name="Billker O."/>
            <person name="Khan S.M."/>
            <person name="Stunnenberg H.G."/>
            <person name="Langhorne J."/>
            <person name="Holder A.A."/>
            <person name="Waters A.P."/>
            <person name="Newbold C.I."/>
            <person name="Pain A."/>
            <person name="Berriman M."/>
            <person name="Janse C.J."/>
        </authorList>
    </citation>
    <scope>NUCLEOTIDE SEQUENCE [LARGE SCALE GENOMIC DNA]</scope>
    <source>
        <strain evidence="2 3">17X</strain>
        <strain evidence="1 4">YM</strain>
    </source>
</reference>
<dbReference type="GeneID" id="3806832"/>
<dbReference type="Proteomes" id="UP000072874">
    <property type="component" value="Chromosome 13"/>
</dbReference>
<reference evidence="2" key="3">
    <citation type="submission" date="2014-05" db="EMBL/GenBank/DDBJ databases">
        <authorList>
            <person name="Aslett M.A."/>
            <person name="De Silva N."/>
        </authorList>
    </citation>
    <scope>NUCLEOTIDE SEQUENCE</scope>
    <source>
        <strain evidence="2">17X</strain>
    </source>
</reference>
<name>A0A078KHB5_PLAYE</name>
<protein>
    <submittedName>
        <fullName evidence="1">Uncharacterized protein</fullName>
    </submittedName>
</protein>
<evidence type="ECO:0000313" key="1">
    <source>
        <dbReference type="EMBL" id="CDU20081.1"/>
    </source>
</evidence>
<dbReference type="OMA" id="EVWELYI"/>
<dbReference type="VEuPathDB" id="PlasmoDB:Py17XNL_001303584"/>
<dbReference type="OrthoDB" id="376157at2759"/>
<dbReference type="VEuPathDB" id="PlasmoDB:PY17X_1346100"/>
<reference evidence="2" key="4">
    <citation type="submission" date="2019-05" db="EMBL/GenBank/DDBJ databases">
        <authorList>
            <consortium name="Pathogen Informatics"/>
        </authorList>
    </citation>
    <scope>NUCLEOTIDE SEQUENCE</scope>
    <source>
        <strain evidence="2">17X</strain>
    </source>
</reference>
<dbReference type="AlphaFoldDB" id="A0A078KHB5"/>
<reference evidence="1" key="2">
    <citation type="submission" date="2014-05" db="EMBL/GenBank/DDBJ databases">
        <authorList>
            <person name="Aslett A.Martin."/>
            <person name="De Silva Nishadi"/>
        </authorList>
    </citation>
    <scope>NUCLEOTIDE SEQUENCE</scope>
    <source>
        <strain evidence="1">YM</strain>
    </source>
</reference>
<dbReference type="EMBL" id="LM993667">
    <property type="protein sequence ID" value="VTZ80839.1"/>
    <property type="molecule type" value="Genomic_DNA"/>
</dbReference>
<proteinExistence type="predicted"/>
<dbReference type="Proteomes" id="UP000072904">
    <property type="component" value="Chromosome 13"/>
</dbReference>
<dbReference type="EMBL" id="LK934641">
    <property type="protein sequence ID" value="CDU20081.1"/>
    <property type="molecule type" value="Genomic_DNA"/>
</dbReference>
<evidence type="ECO:0000313" key="2">
    <source>
        <dbReference type="EMBL" id="VTZ80839.1"/>
    </source>
</evidence>